<reference evidence="4" key="1">
    <citation type="submission" date="2025-08" db="UniProtKB">
        <authorList>
            <consortium name="RefSeq"/>
        </authorList>
    </citation>
    <scope>IDENTIFICATION</scope>
</reference>
<dbReference type="CDD" id="cd17769">
    <property type="entry name" value="NP_TgUP-like"/>
    <property type="match status" value="1"/>
</dbReference>
<evidence type="ECO:0000313" key="3">
    <source>
        <dbReference type="Proteomes" id="UP000515125"/>
    </source>
</evidence>
<dbReference type="AlphaFoldDB" id="A0A6P6RVQ0"/>
<dbReference type="Proteomes" id="UP000515125">
    <property type="component" value="Unplaced"/>
</dbReference>
<feature type="compositionally biased region" description="Polar residues" evidence="1">
    <location>
        <begin position="180"/>
        <end position="193"/>
    </location>
</feature>
<organism evidence="3 4">
    <name type="scientific">Cyclospora cayetanensis</name>
    <dbReference type="NCBI Taxonomy" id="88456"/>
    <lineage>
        <taxon>Eukaryota</taxon>
        <taxon>Sar</taxon>
        <taxon>Alveolata</taxon>
        <taxon>Apicomplexa</taxon>
        <taxon>Conoidasida</taxon>
        <taxon>Coccidia</taxon>
        <taxon>Eucoccidiorida</taxon>
        <taxon>Eimeriorina</taxon>
        <taxon>Eimeriidae</taxon>
        <taxon>Cyclospora</taxon>
    </lineage>
</organism>
<feature type="region of interest" description="Disordered" evidence="1">
    <location>
        <begin position="1"/>
        <end position="47"/>
    </location>
</feature>
<dbReference type="PANTHER" id="PTHR43691:SF14">
    <property type="entry name" value="URIDINE PHOSPHORYLASE"/>
    <property type="match status" value="1"/>
</dbReference>
<sequence>MFQRGNSEVGTKRCIGVDPKPGNGQLQTHTTNSDDVRPKERYTFGGPSKFRSKTVASFLCPQAPHDNAGGVGRRRSSIEDPIPSNTQGRRNAIAGGHLGFSIAGTRGSHSTQQALDDDTVNSPYSLIHSTSCIPHQDQSCSISSRLRRSSFGRLNSTDTGSGSRKHRIGKELLGHRREATTTTSGRLHASTSHKPYYTQHKSLSSRKSSQSDTRESFEFDDMGYRSSTGRSSSTSARKATSVPEEPALRRHTSAFYPNQNRVKNVTAGADNAKNTDVGKVGFNAPSGGRLPPTTYLLSATRTRDSLLVPGEGRAYHLGVQHGELYNRILTVGHAGRADWLAERFLDSHMRTLSLKSNRNFRLHSGFYRRKPVSIVAFGMGAPMMDVLVREASYITSGPLAIVRLGTCTLLDQDLRPGSIVVATAGSLGCYTNYAYFDGTAVEYSRTQDLKPYTITRPCAADPELSRLIYRHVAAHDPDLVFEGLNASAETFYSCQAREDQLFRDENEDLLETLVRCGAQTLEMETHQLLHLASRRMELVKAAAVHIGVTSRTNDHFMHPITPSQLNELVAVAGKACLDALVDVSI</sequence>
<dbReference type="Pfam" id="PF01048">
    <property type="entry name" value="PNP_UDP_1"/>
    <property type="match status" value="1"/>
</dbReference>
<proteinExistence type="predicted"/>
<dbReference type="SUPFAM" id="SSF53167">
    <property type="entry name" value="Purine and uridine phosphorylases"/>
    <property type="match status" value="1"/>
</dbReference>
<dbReference type="PANTHER" id="PTHR43691">
    <property type="entry name" value="URIDINE PHOSPHORYLASE"/>
    <property type="match status" value="1"/>
</dbReference>
<dbReference type="GO" id="GO:0005829">
    <property type="term" value="C:cytosol"/>
    <property type="evidence" value="ECO:0007669"/>
    <property type="project" value="TreeGrafter"/>
</dbReference>
<feature type="region of interest" description="Disordered" evidence="1">
    <location>
        <begin position="151"/>
        <end position="252"/>
    </location>
</feature>
<dbReference type="InterPro" id="IPR000845">
    <property type="entry name" value="Nucleoside_phosphorylase_d"/>
</dbReference>
<protein>
    <submittedName>
        <fullName evidence="4">Uncharacterized protein LOC34618426</fullName>
    </submittedName>
</protein>
<name>A0A6P6RVQ0_9EIME</name>
<feature type="domain" description="Nucleoside phosphorylase" evidence="2">
    <location>
        <begin position="328"/>
        <end position="544"/>
    </location>
</feature>
<feature type="compositionally biased region" description="Low complexity" evidence="1">
    <location>
        <begin position="225"/>
        <end position="241"/>
    </location>
</feature>
<evidence type="ECO:0000256" key="1">
    <source>
        <dbReference type="SAM" id="MobiDB-lite"/>
    </source>
</evidence>
<gene>
    <name evidence="4" type="primary">LOC34618426</name>
</gene>
<keyword evidence="3" id="KW-1185">Reference proteome</keyword>
<accession>A0A6P6RVQ0</accession>
<feature type="compositionally biased region" description="Basic and acidic residues" evidence="1">
    <location>
        <begin position="169"/>
        <end position="179"/>
    </location>
</feature>
<evidence type="ECO:0000313" key="4">
    <source>
        <dbReference type="RefSeq" id="XP_026191948.1"/>
    </source>
</evidence>
<dbReference type="OrthoDB" id="345487at2759"/>
<feature type="compositionally biased region" description="Basic and acidic residues" evidence="1">
    <location>
        <begin position="32"/>
        <end position="42"/>
    </location>
</feature>
<dbReference type="GO" id="GO:0006218">
    <property type="term" value="P:uridine catabolic process"/>
    <property type="evidence" value="ECO:0007669"/>
    <property type="project" value="TreeGrafter"/>
</dbReference>
<dbReference type="RefSeq" id="XP_026191948.1">
    <property type="nucleotide sequence ID" value="XM_026336163.1"/>
</dbReference>
<dbReference type="InterPro" id="IPR035994">
    <property type="entry name" value="Nucleoside_phosphorylase_sf"/>
</dbReference>
<dbReference type="Gene3D" id="3.40.50.1580">
    <property type="entry name" value="Nucleoside phosphorylase domain"/>
    <property type="match status" value="1"/>
</dbReference>
<feature type="region of interest" description="Disordered" evidence="1">
    <location>
        <begin position="61"/>
        <end position="90"/>
    </location>
</feature>
<dbReference type="GeneID" id="34618426"/>
<dbReference type="GO" id="GO:0004850">
    <property type="term" value="F:uridine phosphorylase activity"/>
    <property type="evidence" value="ECO:0007669"/>
    <property type="project" value="TreeGrafter"/>
</dbReference>
<evidence type="ECO:0000259" key="2">
    <source>
        <dbReference type="Pfam" id="PF01048"/>
    </source>
</evidence>